<dbReference type="FunFam" id="3.30.420.10:FF:000045">
    <property type="entry name" value="3'-5' exonuclease DinG"/>
    <property type="match status" value="1"/>
</dbReference>
<dbReference type="PANTHER" id="PTHR30231:SF41">
    <property type="entry name" value="DNA POLYMERASE III SUBUNIT EPSILON"/>
    <property type="match status" value="1"/>
</dbReference>
<dbReference type="GO" id="GO:0003676">
    <property type="term" value="F:nucleic acid binding"/>
    <property type="evidence" value="ECO:0007669"/>
    <property type="project" value="InterPro"/>
</dbReference>
<dbReference type="InterPro" id="IPR013520">
    <property type="entry name" value="Ribonucl_H"/>
</dbReference>
<keyword evidence="1" id="KW-0540">Nuclease</keyword>
<keyword evidence="1" id="KW-0378">Hydrolase</keyword>
<keyword evidence="1" id="KW-0269">Exonuclease</keyword>
<dbReference type="CDD" id="cd06127">
    <property type="entry name" value="DEDDh"/>
    <property type="match status" value="1"/>
</dbReference>
<evidence type="ECO:0000313" key="3">
    <source>
        <dbReference type="EMBL" id="PSR32518.1"/>
    </source>
</evidence>
<dbReference type="EMBL" id="PXYW01000038">
    <property type="protein sequence ID" value="PSR32518.1"/>
    <property type="molecule type" value="Genomic_DNA"/>
</dbReference>
<evidence type="ECO:0000313" key="4">
    <source>
        <dbReference type="Proteomes" id="UP000242972"/>
    </source>
</evidence>
<sequence length="238" mass="26817">MLEDGFVVVDCETTGLDPSRDAIIQVAMLRWSPVQVSRLDYFINPGRAVPETVQNLTGFRHVDFSQYPCIDQVRKSIQEFIGDSPLVGHNLAFDLQFLQRVGIHWAGDTIDTLQWAPIALPLAASYRLSDLVDTVELGQFHDARVDVQATLDLVMKIRDRLGQLPSSLQKDLAFLLGTEWNWWQVPSTQSQEPTPEPKEYRDSLPLWSHQYTPASWLGPLSLPTAWHIVPNGETNGGK</sequence>
<evidence type="ECO:0000259" key="2">
    <source>
        <dbReference type="SMART" id="SM00479"/>
    </source>
</evidence>
<evidence type="ECO:0000256" key="1">
    <source>
        <dbReference type="ARBA" id="ARBA00022839"/>
    </source>
</evidence>
<dbReference type="GO" id="GO:0045004">
    <property type="term" value="P:DNA replication proofreading"/>
    <property type="evidence" value="ECO:0007669"/>
    <property type="project" value="TreeGrafter"/>
</dbReference>
<dbReference type="Gene3D" id="3.30.420.10">
    <property type="entry name" value="Ribonuclease H-like superfamily/Ribonuclease H"/>
    <property type="match status" value="1"/>
</dbReference>
<dbReference type="SMART" id="SM00479">
    <property type="entry name" value="EXOIII"/>
    <property type="match status" value="1"/>
</dbReference>
<feature type="domain" description="Exonuclease" evidence="2">
    <location>
        <begin position="5"/>
        <end position="163"/>
    </location>
</feature>
<gene>
    <name evidence="3" type="ORF">C7B46_13940</name>
</gene>
<dbReference type="GO" id="GO:0008408">
    <property type="term" value="F:3'-5' exonuclease activity"/>
    <property type="evidence" value="ECO:0007669"/>
    <property type="project" value="TreeGrafter"/>
</dbReference>
<dbReference type="Pfam" id="PF00929">
    <property type="entry name" value="RNase_T"/>
    <property type="match status" value="1"/>
</dbReference>
<proteinExistence type="predicted"/>
<reference evidence="3 4" key="1">
    <citation type="journal article" date="2014" name="BMC Genomics">
        <title>Comparison of environmental and isolate Sulfobacillus genomes reveals diverse carbon, sulfur, nitrogen, and hydrogen metabolisms.</title>
        <authorList>
            <person name="Justice N.B."/>
            <person name="Norman A."/>
            <person name="Brown C.T."/>
            <person name="Singh A."/>
            <person name="Thomas B.C."/>
            <person name="Banfield J.F."/>
        </authorList>
    </citation>
    <scope>NUCLEOTIDE SEQUENCE [LARGE SCALE GENOMIC DNA]</scope>
    <source>
        <strain evidence="3">AMDSBA4</strain>
    </source>
</reference>
<protein>
    <recommendedName>
        <fullName evidence="2">Exonuclease domain-containing protein</fullName>
    </recommendedName>
</protein>
<dbReference type="InterPro" id="IPR036397">
    <property type="entry name" value="RNaseH_sf"/>
</dbReference>
<name>A0A2T2XDH0_9FIRM</name>
<comment type="caution">
    <text evidence="3">The sequence shown here is derived from an EMBL/GenBank/DDBJ whole genome shotgun (WGS) entry which is preliminary data.</text>
</comment>
<dbReference type="PANTHER" id="PTHR30231">
    <property type="entry name" value="DNA POLYMERASE III SUBUNIT EPSILON"/>
    <property type="match status" value="1"/>
</dbReference>
<dbReference type="AlphaFoldDB" id="A0A2T2XDH0"/>
<accession>A0A2T2XDH0</accession>
<dbReference type="Proteomes" id="UP000242972">
    <property type="component" value="Unassembled WGS sequence"/>
</dbReference>
<organism evidence="3 4">
    <name type="scientific">Sulfobacillus benefaciens</name>
    <dbReference type="NCBI Taxonomy" id="453960"/>
    <lineage>
        <taxon>Bacteria</taxon>
        <taxon>Bacillati</taxon>
        <taxon>Bacillota</taxon>
        <taxon>Clostridia</taxon>
        <taxon>Eubacteriales</taxon>
        <taxon>Clostridiales Family XVII. Incertae Sedis</taxon>
        <taxon>Sulfobacillus</taxon>
    </lineage>
</organism>
<dbReference type="SUPFAM" id="SSF53098">
    <property type="entry name" value="Ribonuclease H-like"/>
    <property type="match status" value="1"/>
</dbReference>
<dbReference type="GO" id="GO:0005829">
    <property type="term" value="C:cytosol"/>
    <property type="evidence" value="ECO:0007669"/>
    <property type="project" value="TreeGrafter"/>
</dbReference>
<dbReference type="InterPro" id="IPR012337">
    <property type="entry name" value="RNaseH-like_sf"/>
</dbReference>